<accession>D4U010</accession>
<dbReference type="EMBL" id="ACYT02000053">
    <property type="protein sequence ID" value="EFF79511.1"/>
    <property type="molecule type" value="Genomic_DNA"/>
</dbReference>
<reference evidence="1 2" key="1">
    <citation type="submission" date="2009-10" db="EMBL/GenBank/DDBJ databases">
        <authorList>
            <person name="Weinstock G."/>
            <person name="Sodergren E."/>
            <person name="Clifton S."/>
            <person name="Fulton L."/>
            <person name="Fulton B."/>
            <person name="Courtney L."/>
            <person name="Fronick C."/>
            <person name="Harrison M."/>
            <person name="Strong C."/>
            <person name="Farmer C."/>
            <person name="Delahaunty K."/>
            <person name="Markovic C."/>
            <person name="Hall O."/>
            <person name="Minx P."/>
            <person name="Tomlinson C."/>
            <person name="Mitreva M."/>
            <person name="Nelson J."/>
            <person name="Hou S."/>
            <person name="Wollam A."/>
            <person name="Pepin K.H."/>
            <person name="Johnson M."/>
            <person name="Bhonagiri V."/>
            <person name="Nash W.E."/>
            <person name="Warren W."/>
            <person name="Chinwalla A."/>
            <person name="Mardis E.R."/>
            <person name="Wilson R.K."/>
        </authorList>
    </citation>
    <scope>NUCLEOTIDE SEQUENCE [LARGE SCALE GENOMIC DNA]</scope>
    <source>
        <strain evidence="1 2">F0309</strain>
    </source>
</reference>
<evidence type="ECO:0000313" key="2">
    <source>
        <dbReference type="Proteomes" id="UP000003150"/>
    </source>
</evidence>
<dbReference type="HOGENOM" id="CLU_3264525_0_0_11"/>
<gene>
    <name evidence="1" type="ORF">HMPREF0970_01546</name>
</gene>
<protein>
    <submittedName>
        <fullName evidence="1">Uncharacterized protein</fullName>
    </submittedName>
</protein>
<name>D4U010_9ACTO</name>
<dbReference type="AlphaFoldDB" id="D4U010"/>
<dbReference type="Proteomes" id="UP000003150">
    <property type="component" value="Unassembled WGS sequence"/>
</dbReference>
<evidence type="ECO:0000313" key="1">
    <source>
        <dbReference type="EMBL" id="EFF79511.1"/>
    </source>
</evidence>
<sequence length="41" mass="4611">MARLHCLAREKTVEGVFKVGLSLQGLSRHRCRYLVGAVKRA</sequence>
<proteinExistence type="predicted"/>
<comment type="caution">
    <text evidence="1">The sequence shown here is derived from an EMBL/GenBank/DDBJ whole genome shotgun (WGS) entry which is preliminary data.</text>
</comment>
<organism evidence="1 2">
    <name type="scientific">Schaalia odontolytica F0309</name>
    <dbReference type="NCBI Taxonomy" id="649742"/>
    <lineage>
        <taxon>Bacteria</taxon>
        <taxon>Bacillati</taxon>
        <taxon>Actinomycetota</taxon>
        <taxon>Actinomycetes</taxon>
        <taxon>Actinomycetales</taxon>
        <taxon>Actinomycetaceae</taxon>
        <taxon>Schaalia</taxon>
    </lineage>
</organism>